<name>A0A6P1ZD72_9BACT</name>
<dbReference type="AlphaFoldDB" id="A0A6P1ZD72"/>
<dbReference type="Pfam" id="PF04371">
    <property type="entry name" value="PAD_porph"/>
    <property type="match status" value="1"/>
</dbReference>
<proteinExistence type="predicted"/>
<organism evidence="2 3">
    <name type="scientific">Oceanidesulfovibrio marinus</name>
    <dbReference type="NCBI Taxonomy" id="370038"/>
    <lineage>
        <taxon>Bacteria</taxon>
        <taxon>Pseudomonadati</taxon>
        <taxon>Thermodesulfobacteriota</taxon>
        <taxon>Desulfovibrionia</taxon>
        <taxon>Desulfovibrionales</taxon>
        <taxon>Desulfovibrionaceae</taxon>
        <taxon>Oceanidesulfovibrio</taxon>
    </lineage>
</organism>
<dbReference type="Gene3D" id="3.75.10.10">
    <property type="entry name" value="L-arginine/glycine Amidinotransferase, Chain A"/>
    <property type="match status" value="1"/>
</dbReference>
<comment type="caution">
    <text evidence="2">The sequence shown here is derived from an EMBL/GenBank/DDBJ whole genome shotgun (WGS) entry which is preliminary data.</text>
</comment>
<dbReference type="Proteomes" id="UP000434052">
    <property type="component" value="Unassembled WGS sequence"/>
</dbReference>
<dbReference type="EMBL" id="QMIF01000014">
    <property type="protein sequence ID" value="TVM31696.1"/>
    <property type="molecule type" value="Genomic_DNA"/>
</dbReference>
<evidence type="ECO:0000256" key="1">
    <source>
        <dbReference type="ARBA" id="ARBA00022801"/>
    </source>
</evidence>
<evidence type="ECO:0000313" key="3">
    <source>
        <dbReference type="Proteomes" id="UP000434052"/>
    </source>
</evidence>
<dbReference type="PANTHER" id="PTHR31377:SF0">
    <property type="entry name" value="AGMATINE DEIMINASE-RELATED"/>
    <property type="match status" value="1"/>
</dbReference>
<accession>A0A6P1ZD72</accession>
<dbReference type="GO" id="GO:0004668">
    <property type="term" value="F:protein-arginine deiminase activity"/>
    <property type="evidence" value="ECO:0007669"/>
    <property type="project" value="InterPro"/>
</dbReference>
<keyword evidence="1" id="KW-0378">Hydrolase</keyword>
<dbReference type="GO" id="GO:0009446">
    <property type="term" value="P:putrescine biosynthetic process"/>
    <property type="evidence" value="ECO:0007669"/>
    <property type="project" value="InterPro"/>
</dbReference>
<dbReference type="SUPFAM" id="SSF55909">
    <property type="entry name" value="Pentein"/>
    <property type="match status" value="1"/>
</dbReference>
<dbReference type="PANTHER" id="PTHR31377">
    <property type="entry name" value="AGMATINE DEIMINASE-RELATED"/>
    <property type="match status" value="1"/>
</dbReference>
<sequence length="371" mass="41111">MRRTTVTESSPARRVLPAEWEPHRAVWLGWPTKISDWSPKFQAIPWVYGEMVRWLAASEKVRLLVDDERVEARARSVLTRAGMAQELPGVRFVRQPTDRGWTRDFMPFFTVGRAEDGSAISGSGMAVDCGFTGWARYPDHTLDDAVSVGCAAELGWDIRTAEYDGRRLVLEGGGVDTDGAGTVLVTEEWLLDTEVQVRNPGMTRQDYEAAFAKLFGTDNTIWLGRGIAGDDTHGHVDDFCRFVGPGRILLCREPDGGDVNHRPLEENRERLEDARLTDGSKPEVVFLPMPQPVWFDGMRLPASYGNFYIGNSVVLVPTFNDPNDRAALGILAECFPDRRVVGIHAVDLALGFGGVHCLTHEQPEALAESDG</sequence>
<gene>
    <name evidence="2" type="ORF">DQK91_17310</name>
</gene>
<reference evidence="2 3" key="1">
    <citation type="submission" date="2018-06" db="EMBL/GenBank/DDBJ databases">
        <title>Complete genome of Desulfovibrio marinus P48SEP.</title>
        <authorList>
            <person name="Crispim J.S."/>
            <person name="Vidigal P.M.P."/>
            <person name="Silva L.C.F."/>
            <person name="Araujo L.C."/>
            <person name="Laguardia C.N."/>
            <person name="Dias R.S."/>
            <person name="Sousa M.P."/>
            <person name="Paula S.O."/>
            <person name="Silva C."/>
        </authorList>
    </citation>
    <scope>NUCLEOTIDE SEQUENCE [LARGE SCALE GENOMIC DNA]</scope>
    <source>
        <strain evidence="2 3">P48SEP</strain>
    </source>
</reference>
<dbReference type="InterPro" id="IPR007466">
    <property type="entry name" value="Peptidyl-Arg-deiminase_porph"/>
</dbReference>
<dbReference type="OrthoDB" id="9808013at2"/>
<evidence type="ECO:0000313" key="2">
    <source>
        <dbReference type="EMBL" id="TVM31696.1"/>
    </source>
</evidence>
<dbReference type="GO" id="GO:0047632">
    <property type="term" value="F:agmatine deiminase activity"/>
    <property type="evidence" value="ECO:0007669"/>
    <property type="project" value="TreeGrafter"/>
</dbReference>
<protein>
    <submittedName>
        <fullName evidence="2">Agmatine deiminase family protein</fullName>
    </submittedName>
</protein>